<organism evidence="10 11">
    <name type="scientific">Deinococcus xinjiangensis</name>
    <dbReference type="NCBI Taxonomy" id="457454"/>
    <lineage>
        <taxon>Bacteria</taxon>
        <taxon>Thermotogati</taxon>
        <taxon>Deinococcota</taxon>
        <taxon>Deinococci</taxon>
        <taxon>Deinococcales</taxon>
        <taxon>Deinococcaceae</taxon>
        <taxon>Deinococcus</taxon>
    </lineage>
</organism>
<evidence type="ECO:0000256" key="8">
    <source>
        <dbReference type="ARBA" id="ARBA00030803"/>
    </source>
</evidence>
<evidence type="ECO:0000256" key="4">
    <source>
        <dbReference type="ARBA" id="ARBA00022692"/>
    </source>
</evidence>
<protein>
    <recommendedName>
        <fullName evidence="8">Regulator of SigK</fullName>
    </recommendedName>
    <alternativeName>
        <fullName evidence="7">Sigma-K anti-sigma factor RskA</fullName>
    </alternativeName>
</protein>
<dbReference type="RefSeq" id="WP_353540495.1">
    <property type="nucleotide sequence ID" value="NZ_BAABRN010000002.1"/>
</dbReference>
<evidence type="ECO:0000256" key="7">
    <source>
        <dbReference type="ARBA" id="ARBA00029829"/>
    </source>
</evidence>
<dbReference type="InterPro" id="IPR018764">
    <property type="entry name" value="RskA_C"/>
</dbReference>
<comment type="subcellular location">
    <subcellularLocation>
        <location evidence="2">Cell membrane</location>
    </subcellularLocation>
    <subcellularLocation>
        <location evidence="1">Membrane</location>
        <topology evidence="1">Single-pass membrane protein</topology>
    </subcellularLocation>
</comment>
<dbReference type="Gene3D" id="1.10.10.1320">
    <property type="entry name" value="Anti-sigma factor, zinc-finger domain"/>
    <property type="match status" value="1"/>
</dbReference>
<keyword evidence="4" id="KW-0812">Transmembrane</keyword>
<gene>
    <name evidence="10" type="ORF">Dxin01_00228</name>
</gene>
<dbReference type="Pfam" id="PF10099">
    <property type="entry name" value="RskA_C"/>
    <property type="match status" value="1"/>
</dbReference>
<evidence type="ECO:0000256" key="2">
    <source>
        <dbReference type="ARBA" id="ARBA00004236"/>
    </source>
</evidence>
<evidence type="ECO:0000256" key="3">
    <source>
        <dbReference type="ARBA" id="ARBA00022475"/>
    </source>
</evidence>
<dbReference type="PANTHER" id="PTHR37461">
    <property type="entry name" value="ANTI-SIGMA-K FACTOR RSKA"/>
    <property type="match status" value="1"/>
</dbReference>
<accession>A0ABP9V5F2</accession>
<dbReference type="PANTHER" id="PTHR37461:SF1">
    <property type="entry name" value="ANTI-SIGMA-K FACTOR RSKA"/>
    <property type="match status" value="1"/>
</dbReference>
<feature type="domain" description="Anti-sigma K factor RskA C-terminal" evidence="9">
    <location>
        <begin position="114"/>
        <end position="227"/>
    </location>
</feature>
<name>A0ABP9V5F2_9DEIO</name>
<evidence type="ECO:0000313" key="10">
    <source>
        <dbReference type="EMBL" id="GAA5500507.1"/>
    </source>
</evidence>
<evidence type="ECO:0000313" key="11">
    <source>
        <dbReference type="Proteomes" id="UP001458946"/>
    </source>
</evidence>
<keyword evidence="11" id="KW-1185">Reference proteome</keyword>
<keyword evidence="3" id="KW-1003">Cell membrane</keyword>
<dbReference type="InterPro" id="IPR051474">
    <property type="entry name" value="Anti-sigma-K/W_factor"/>
</dbReference>
<keyword evidence="6" id="KW-0472">Membrane</keyword>
<dbReference type="EMBL" id="BAABRN010000002">
    <property type="protein sequence ID" value="GAA5500507.1"/>
    <property type="molecule type" value="Genomic_DNA"/>
</dbReference>
<sequence length="233" mass="24762">MKADRDELLLYALGQLSPERAAAVEAVLSADAALQAEVRADQDALGLLLDDLDLQAVSVPDDAEARLLSRVRAEAAAPLPQTQFTSAQPKQEAAPVTAVKVPVRPRWWWVFPLGVAASLTLFFALRSPADPTQPYVETTGAITKTITVNGQDLGKLVRLPDGRVFVHLSRAAQAGRTYQLWQIQAGQPVSLGVFDQAGLLTSPLAAGATLAVSVEPLGGSPQPTTKPLFAQRL</sequence>
<evidence type="ECO:0000256" key="1">
    <source>
        <dbReference type="ARBA" id="ARBA00004167"/>
    </source>
</evidence>
<evidence type="ECO:0000259" key="9">
    <source>
        <dbReference type="Pfam" id="PF10099"/>
    </source>
</evidence>
<evidence type="ECO:0000256" key="6">
    <source>
        <dbReference type="ARBA" id="ARBA00023136"/>
    </source>
</evidence>
<dbReference type="InterPro" id="IPR041916">
    <property type="entry name" value="Anti_sigma_zinc_sf"/>
</dbReference>
<evidence type="ECO:0000256" key="5">
    <source>
        <dbReference type="ARBA" id="ARBA00022989"/>
    </source>
</evidence>
<proteinExistence type="predicted"/>
<comment type="caution">
    <text evidence="10">The sequence shown here is derived from an EMBL/GenBank/DDBJ whole genome shotgun (WGS) entry which is preliminary data.</text>
</comment>
<reference evidence="10 11" key="1">
    <citation type="submission" date="2024-02" db="EMBL/GenBank/DDBJ databases">
        <title>Deinococcus xinjiangensis NBRC 107630.</title>
        <authorList>
            <person name="Ichikawa N."/>
            <person name="Katano-Makiyama Y."/>
            <person name="Hidaka K."/>
        </authorList>
    </citation>
    <scope>NUCLEOTIDE SEQUENCE [LARGE SCALE GENOMIC DNA]</scope>
    <source>
        <strain evidence="10 11">NBRC 107630</strain>
    </source>
</reference>
<keyword evidence="5" id="KW-1133">Transmembrane helix</keyword>
<dbReference type="Proteomes" id="UP001458946">
    <property type="component" value="Unassembled WGS sequence"/>
</dbReference>